<dbReference type="Gene3D" id="3.40.50.300">
    <property type="entry name" value="P-loop containing nucleotide triphosphate hydrolases"/>
    <property type="match status" value="1"/>
</dbReference>
<evidence type="ECO:0000259" key="8">
    <source>
        <dbReference type="Pfam" id="PF09115"/>
    </source>
</evidence>
<dbReference type="InterPro" id="IPR015199">
    <property type="entry name" value="DNA_pol_III_delta_C"/>
</dbReference>
<keyword evidence="3" id="KW-0808">Transferase</keyword>
<sequence length="340" mass="37816">MSITPKSRFNWPIVGHRGIVKYLKHCLEAGNIAQAYLFAGPAHLGKRFLAEILVNSLVCKSFHKKDGELVPCGVCECCRQLKNQVHPDVYWLKREVSEKSEKRKKNIGIDQIRELQNKLNLCSFLNSFKIAVIDEAETLSQDAANSLLKTLEEPTKNTVIILLAENTAFLPKTIVSRCQTLKFLPAANQEIFDHLLTLKVERKKAKLLAALAAGRPGLALTYLNSPQTYLTFEDEVKQFLTFLRGNIAGRFKLAGGLADAEAAKAILAVWRRVLRDLLLIKAGAPQAVSNLNLSAELEEIARDFSGQKLMRILAALEASQKYLAGNVNPKLVLENLALIF</sequence>
<keyword evidence="5" id="KW-0235">DNA replication</keyword>
<dbReference type="SUPFAM" id="SSF52540">
    <property type="entry name" value="P-loop containing nucleoside triphosphate hydrolases"/>
    <property type="match status" value="1"/>
</dbReference>
<keyword evidence="4" id="KW-0548">Nucleotidyltransferase</keyword>
<comment type="caution">
    <text evidence="9">The sequence shown here is derived from an EMBL/GenBank/DDBJ whole genome shotgun (WGS) entry which is preliminary data.</text>
</comment>
<dbReference type="InterPro" id="IPR050238">
    <property type="entry name" value="DNA_Rep/Repair_Clamp_Loader"/>
</dbReference>
<dbReference type="GO" id="GO:0008408">
    <property type="term" value="F:3'-5' exonuclease activity"/>
    <property type="evidence" value="ECO:0007669"/>
    <property type="project" value="InterPro"/>
</dbReference>
<dbReference type="AlphaFoldDB" id="A0A1G1Y3Y9"/>
<evidence type="ECO:0000256" key="2">
    <source>
        <dbReference type="ARBA" id="ARBA00014363"/>
    </source>
</evidence>
<name>A0A1G1Y3Y9_9BACT</name>
<dbReference type="EMBL" id="MHIF01000048">
    <property type="protein sequence ID" value="OGY47053.1"/>
    <property type="molecule type" value="Genomic_DNA"/>
</dbReference>
<dbReference type="InterPro" id="IPR027417">
    <property type="entry name" value="P-loop_NTPase"/>
</dbReference>
<dbReference type="Proteomes" id="UP000178432">
    <property type="component" value="Unassembled WGS sequence"/>
</dbReference>
<protein>
    <recommendedName>
        <fullName evidence="2">DNA polymerase III subunit delta'</fullName>
        <ecNumber evidence="1">2.7.7.7</ecNumber>
    </recommendedName>
</protein>
<gene>
    <name evidence="9" type="ORF">A2663_03905</name>
</gene>
<dbReference type="GO" id="GO:0003887">
    <property type="term" value="F:DNA-directed DNA polymerase activity"/>
    <property type="evidence" value="ECO:0007669"/>
    <property type="project" value="UniProtKB-KW"/>
</dbReference>
<accession>A0A1G1Y3Y9</accession>
<keyword evidence="6" id="KW-0239">DNA-directed DNA polymerase</keyword>
<dbReference type="EC" id="2.7.7.7" evidence="1"/>
<evidence type="ECO:0000256" key="5">
    <source>
        <dbReference type="ARBA" id="ARBA00022705"/>
    </source>
</evidence>
<feature type="domain" description="DNA polymerase III delta subunit C-terminal" evidence="8">
    <location>
        <begin position="252"/>
        <end position="338"/>
    </location>
</feature>
<dbReference type="GO" id="GO:0009360">
    <property type="term" value="C:DNA polymerase III complex"/>
    <property type="evidence" value="ECO:0007669"/>
    <property type="project" value="InterPro"/>
</dbReference>
<dbReference type="PANTHER" id="PTHR11669:SF8">
    <property type="entry name" value="DNA POLYMERASE III SUBUNIT DELTA"/>
    <property type="match status" value="1"/>
</dbReference>
<dbReference type="GO" id="GO:0003677">
    <property type="term" value="F:DNA binding"/>
    <property type="evidence" value="ECO:0007669"/>
    <property type="project" value="InterPro"/>
</dbReference>
<evidence type="ECO:0000313" key="10">
    <source>
        <dbReference type="Proteomes" id="UP000178432"/>
    </source>
</evidence>
<dbReference type="Pfam" id="PF09115">
    <property type="entry name" value="DNApol3-delta_C"/>
    <property type="match status" value="1"/>
</dbReference>
<dbReference type="Pfam" id="PF13177">
    <property type="entry name" value="DNA_pol3_delta2"/>
    <property type="match status" value="1"/>
</dbReference>
<evidence type="ECO:0000313" key="9">
    <source>
        <dbReference type="EMBL" id="OGY47053.1"/>
    </source>
</evidence>
<dbReference type="InterPro" id="IPR004622">
    <property type="entry name" value="DNA_pol_HolB"/>
</dbReference>
<evidence type="ECO:0000256" key="7">
    <source>
        <dbReference type="ARBA" id="ARBA00049244"/>
    </source>
</evidence>
<proteinExistence type="predicted"/>
<dbReference type="GO" id="GO:0006261">
    <property type="term" value="P:DNA-templated DNA replication"/>
    <property type="evidence" value="ECO:0007669"/>
    <property type="project" value="TreeGrafter"/>
</dbReference>
<evidence type="ECO:0000256" key="6">
    <source>
        <dbReference type="ARBA" id="ARBA00022932"/>
    </source>
</evidence>
<evidence type="ECO:0000256" key="3">
    <source>
        <dbReference type="ARBA" id="ARBA00022679"/>
    </source>
</evidence>
<dbReference type="PANTHER" id="PTHR11669">
    <property type="entry name" value="REPLICATION FACTOR C / DNA POLYMERASE III GAMMA-TAU SUBUNIT"/>
    <property type="match status" value="1"/>
</dbReference>
<dbReference type="NCBIfam" id="TIGR00678">
    <property type="entry name" value="holB"/>
    <property type="match status" value="1"/>
</dbReference>
<organism evidence="9 10">
    <name type="scientific">Candidatus Buchananbacteria bacterium RIFCSPHIGHO2_01_FULL_46_12</name>
    <dbReference type="NCBI Taxonomy" id="1797536"/>
    <lineage>
        <taxon>Bacteria</taxon>
        <taxon>Candidatus Buchananiibacteriota</taxon>
    </lineage>
</organism>
<reference evidence="9 10" key="1">
    <citation type="journal article" date="2016" name="Nat. Commun.">
        <title>Thousands of microbial genomes shed light on interconnected biogeochemical processes in an aquifer system.</title>
        <authorList>
            <person name="Anantharaman K."/>
            <person name="Brown C.T."/>
            <person name="Hug L.A."/>
            <person name="Sharon I."/>
            <person name="Castelle C.J."/>
            <person name="Probst A.J."/>
            <person name="Thomas B.C."/>
            <person name="Singh A."/>
            <person name="Wilkins M.J."/>
            <person name="Karaoz U."/>
            <person name="Brodie E.L."/>
            <person name="Williams K.H."/>
            <person name="Hubbard S.S."/>
            <person name="Banfield J.F."/>
        </authorList>
    </citation>
    <scope>NUCLEOTIDE SEQUENCE [LARGE SCALE GENOMIC DNA]</scope>
</reference>
<comment type="catalytic activity">
    <reaction evidence="7">
        <text>DNA(n) + a 2'-deoxyribonucleoside 5'-triphosphate = DNA(n+1) + diphosphate</text>
        <dbReference type="Rhea" id="RHEA:22508"/>
        <dbReference type="Rhea" id="RHEA-COMP:17339"/>
        <dbReference type="Rhea" id="RHEA-COMP:17340"/>
        <dbReference type="ChEBI" id="CHEBI:33019"/>
        <dbReference type="ChEBI" id="CHEBI:61560"/>
        <dbReference type="ChEBI" id="CHEBI:173112"/>
        <dbReference type="EC" id="2.7.7.7"/>
    </reaction>
</comment>
<evidence type="ECO:0000256" key="1">
    <source>
        <dbReference type="ARBA" id="ARBA00012417"/>
    </source>
</evidence>
<evidence type="ECO:0000256" key="4">
    <source>
        <dbReference type="ARBA" id="ARBA00022695"/>
    </source>
</evidence>